<dbReference type="PANTHER" id="PTHR12064:SF36">
    <property type="entry name" value="DOMAIN-CONTAINING PROTEIN, PUTATIVE, EXPRESSED-RELATED"/>
    <property type="match status" value="1"/>
</dbReference>
<evidence type="ECO:0000313" key="12">
    <source>
        <dbReference type="EMBL" id="WVZ55248.1"/>
    </source>
</evidence>
<dbReference type="Gene3D" id="3.10.580.10">
    <property type="entry name" value="CBS-domain"/>
    <property type="match status" value="2"/>
</dbReference>
<dbReference type="CDD" id="cd04590">
    <property type="entry name" value="CBS_pair_CorC_HlyC_assoc"/>
    <property type="match status" value="1"/>
</dbReference>
<protein>
    <recommendedName>
        <fullName evidence="11">CNNM transmembrane domain-containing protein</fullName>
    </recommendedName>
</protein>
<dbReference type="GO" id="GO:0016020">
    <property type="term" value="C:membrane"/>
    <property type="evidence" value="ECO:0007669"/>
    <property type="project" value="UniProtKB-SubCell"/>
</dbReference>
<dbReference type="PROSITE" id="PS51846">
    <property type="entry name" value="CNNM"/>
    <property type="match status" value="1"/>
</dbReference>
<feature type="compositionally biased region" description="Polar residues" evidence="9">
    <location>
        <begin position="478"/>
        <end position="518"/>
    </location>
</feature>
<feature type="transmembrane region" description="Helical" evidence="10">
    <location>
        <begin position="128"/>
        <end position="148"/>
    </location>
</feature>
<keyword evidence="2 8" id="KW-0812">Transmembrane</keyword>
<feature type="region of interest" description="Disordered" evidence="9">
    <location>
        <begin position="316"/>
        <end position="374"/>
    </location>
</feature>
<sequence length="528" mass="57568">MPSHEACCGTMFWVYLMSCFGLVMFAGLMSGLTLGLMSLSLVDLEVLAKAGTPKDKLNAAARILPVVKNQHLLLCTLLIGNSLAMEALPIFLDTLVPSYIAVLISVTLILAFGEIMPQAICTRYGLSVGAKAAPVVRVLLILFFPVAYPISKLLDWLLGKGHFALMRRAELKTLVDMHGNEAGKGGELTHDETTIITGALELTQKIAKDAMTPISETFSLDINDKLDLYESFRLEYTMGNIMTKGHSRVPIYSGSPSNIIGLILVKNLITCRAEDQVPVRNVTIRKIPRVADDLPLYDILNEFQKGHSHMAVVVKRTKEAGSSTEKQKSTTTDYKINSKDAHTDGSSPSYVSTAGSRRNNIEKHGDGRSYNKKTERKRENILDFNTDPLPSYSLDEEAVGIITMEDVMEELLQEEIYDETDEYVDVHNKIRINMLPPGKSLSPAISPGGGPLSQGLRRTPMASPLSPYHHGGSVFRSPASNQGQSPGTLPTIVSSGASPAQQTPERSSPNSTQVSRNSNGDHKKDAES</sequence>
<dbReference type="InterPro" id="IPR002550">
    <property type="entry name" value="CNNM"/>
</dbReference>
<dbReference type="GO" id="GO:0005737">
    <property type="term" value="C:cytoplasm"/>
    <property type="evidence" value="ECO:0007669"/>
    <property type="project" value="TreeGrafter"/>
</dbReference>
<keyword evidence="7" id="KW-0325">Glycoprotein</keyword>
<evidence type="ECO:0000259" key="11">
    <source>
        <dbReference type="PROSITE" id="PS51846"/>
    </source>
</evidence>
<evidence type="ECO:0000256" key="3">
    <source>
        <dbReference type="ARBA" id="ARBA00022737"/>
    </source>
</evidence>
<feature type="transmembrane region" description="Helical" evidence="10">
    <location>
        <begin position="98"/>
        <end position="116"/>
    </location>
</feature>
<dbReference type="PANTHER" id="PTHR12064">
    <property type="entry name" value="METAL TRANSPORTER CNNM"/>
    <property type="match status" value="1"/>
</dbReference>
<gene>
    <name evidence="12" type="ORF">U9M48_005934</name>
</gene>
<dbReference type="InterPro" id="IPR045095">
    <property type="entry name" value="ACDP"/>
</dbReference>
<name>A0AAQ3SM08_PASNO</name>
<dbReference type="InterPro" id="IPR046342">
    <property type="entry name" value="CBS_dom_sf"/>
</dbReference>
<proteinExistence type="predicted"/>
<feature type="region of interest" description="Disordered" evidence="9">
    <location>
        <begin position="436"/>
        <end position="528"/>
    </location>
</feature>
<keyword evidence="4 8" id="KW-1133">Transmembrane helix</keyword>
<evidence type="ECO:0000256" key="10">
    <source>
        <dbReference type="SAM" id="Phobius"/>
    </source>
</evidence>
<evidence type="ECO:0000256" key="7">
    <source>
        <dbReference type="ARBA" id="ARBA00023180"/>
    </source>
</evidence>
<dbReference type="Pfam" id="PF01595">
    <property type="entry name" value="CNNM"/>
    <property type="match status" value="1"/>
</dbReference>
<feature type="compositionally biased region" description="Basic and acidic residues" evidence="9">
    <location>
        <begin position="359"/>
        <end position="374"/>
    </location>
</feature>
<dbReference type="InterPro" id="IPR044751">
    <property type="entry name" value="Ion_transp-like_CBS"/>
</dbReference>
<comment type="subcellular location">
    <subcellularLocation>
        <location evidence="1">Membrane</location>
        <topology evidence="1">Multi-pass membrane protein</topology>
    </subcellularLocation>
</comment>
<evidence type="ECO:0000256" key="6">
    <source>
        <dbReference type="ARBA" id="ARBA00023136"/>
    </source>
</evidence>
<feature type="domain" description="CNNM transmembrane" evidence="11">
    <location>
        <begin position="8"/>
        <end position="192"/>
    </location>
</feature>
<keyword evidence="5" id="KW-0129">CBS domain</keyword>
<evidence type="ECO:0000313" key="13">
    <source>
        <dbReference type="Proteomes" id="UP001341281"/>
    </source>
</evidence>
<feature type="transmembrane region" description="Helical" evidence="10">
    <location>
        <begin position="12"/>
        <end position="39"/>
    </location>
</feature>
<dbReference type="Proteomes" id="UP001341281">
    <property type="component" value="Chromosome 02"/>
</dbReference>
<accession>A0AAQ3SM08</accession>
<keyword evidence="3" id="KW-0677">Repeat</keyword>
<evidence type="ECO:0000256" key="1">
    <source>
        <dbReference type="ARBA" id="ARBA00004141"/>
    </source>
</evidence>
<keyword evidence="13" id="KW-1185">Reference proteome</keyword>
<evidence type="ECO:0000256" key="4">
    <source>
        <dbReference type="ARBA" id="ARBA00022989"/>
    </source>
</evidence>
<reference evidence="12 13" key="1">
    <citation type="submission" date="2024-02" db="EMBL/GenBank/DDBJ databases">
        <title>High-quality chromosome-scale genome assembly of Pensacola bahiagrass (Paspalum notatum Flugge var. saurae).</title>
        <authorList>
            <person name="Vega J.M."/>
            <person name="Podio M."/>
            <person name="Orjuela J."/>
            <person name="Siena L.A."/>
            <person name="Pessino S.C."/>
            <person name="Combes M.C."/>
            <person name="Mariac C."/>
            <person name="Albertini E."/>
            <person name="Pupilli F."/>
            <person name="Ortiz J.P.A."/>
            <person name="Leblanc O."/>
        </authorList>
    </citation>
    <scope>NUCLEOTIDE SEQUENCE [LARGE SCALE GENOMIC DNA]</scope>
    <source>
        <strain evidence="12">R1</strain>
        <tissue evidence="12">Leaf</tissue>
    </source>
</reference>
<dbReference type="SUPFAM" id="SSF54631">
    <property type="entry name" value="CBS-domain pair"/>
    <property type="match status" value="1"/>
</dbReference>
<organism evidence="12 13">
    <name type="scientific">Paspalum notatum var. saurae</name>
    <dbReference type="NCBI Taxonomy" id="547442"/>
    <lineage>
        <taxon>Eukaryota</taxon>
        <taxon>Viridiplantae</taxon>
        <taxon>Streptophyta</taxon>
        <taxon>Embryophyta</taxon>
        <taxon>Tracheophyta</taxon>
        <taxon>Spermatophyta</taxon>
        <taxon>Magnoliopsida</taxon>
        <taxon>Liliopsida</taxon>
        <taxon>Poales</taxon>
        <taxon>Poaceae</taxon>
        <taxon>PACMAD clade</taxon>
        <taxon>Panicoideae</taxon>
        <taxon>Andropogonodae</taxon>
        <taxon>Paspaleae</taxon>
        <taxon>Paspalinae</taxon>
        <taxon>Paspalum</taxon>
    </lineage>
</organism>
<feature type="compositionally biased region" description="Polar residues" evidence="9">
    <location>
        <begin position="320"/>
        <end position="335"/>
    </location>
</feature>
<feature type="compositionally biased region" description="Basic and acidic residues" evidence="9">
    <location>
        <begin position="519"/>
        <end position="528"/>
    </location>
</feature>
<evidence type="ECO:0000256" key="2">
    <source>
        <dbReference type="ARBA" id="ARBA00022692"/>
    </source>
</evidence>
<dbReference type="FunFam" id="3.10.580.10:FF:000015">
    <property type="entry name" value="DUF21 domain-containing protein"/>
    <property type="match status" value="1"/>
</dbReference>
<feature type="compositionally biased region" description="Polar residues" evidence="9">
    <location>
        <begin position="344"/>
        <end position="358"/>
    </location>
</feature>
<dbReference type="GO" id="GO:0010960">
    <property type="term" value="P:magnesium ion homeostasis"/>
    <property type="evidence" value="ECO:0007669"/>
    <property type="project" value="InterPro"/>
</dbReference>
<evidence type="ECO:0000256" key="8">
    <source>
        <dbReference type="PROSITE-ProRule" id="PRU01193"/>
    </source>
</evidence>
<keyword evidence="6 8" id="KW-0472">Membrane</keyword>
<dbReference type="EMBL" id="CP144746">
    <property type="protein sequence ID" value="WVZ55248.1"/>
    <property type="molecule type" value="Genomic_DNA"/>
</dbReference>
<evidence type="ECO:0000256" key="9">
    <source>
        <dbReference type="SAM" id="MobiDB-lite"/>
    </source>
</evidence>
<dbReference type="GO" id="GO:0030026">
    <property type="term" value="P:intracellular manganese ion homeostasis"/>
    <property type="evidence" value="ECO:0007669"/>
    <property type="project" value="TreeGrafter"/>
</dbReference>
<evidence type="ECO:0000256" key="5">
    <source>
        <dbReference type="ARBA" id="ARBA00023122"/>
    </source>
</evidence>
<dbReference type="AlphaFoldDB" id="A0AAQ3SM08"/>